<dbReference type="SUPFAM" id="SSF55073">
    <property type="entry name" value="Nucleotide cyclase"/>
    <property type="match status" value="1"/>
</dbReference>
<dbReference type="PANTHER" id="PTHR45138">
    <property type="entry name" value="REGULATORY COMPONENTS OF SENSORY TRANSDUCTION SYSTEM"/>
    <property type="match status" value="1"/>
</dbReference>
<name>K9VEZ7_9CYAN</name>
<dbReference type="HOGENOM" id="CLU_000445_11_28_3"/>
<sequence length="337" mass="38107">MYQSLEESVISTNPSTEPSSLILIVDDDALMRLQLRLYLQKEKYRVAEANDGLTGLAAYEEVHPDLILLDAVMPTMDGFACCQKLSEYPESDRPPILMITSLEDKESVDRAFAAGAADYITKPIHWAVLGQRVRRLIQQFHLQQQQTLLYQQLEAANRQLKYLASIDGLTQIANRRQFDQQLEEEWRRMTREQNPLSLILCDIDLFKQYNDTYGHQAGDLCLKKVAADLNRSINRAGDLVARYGGEEFVVILPDTELEGAVQIVKQMQARIQALAILHKSSPHNCITLSFGITSLIPTQEILPETLITAADAALYQAKSQGRNTFCTKIHRVNESTR</sequence>
<dbReference type="EMBL" id="CP003614">
    <property type="protein sequence ID" value="AFZ05845.1"/>
    <property type="molecule type" value="Genomic_DNA"/>
</dbReference>
<dbReference type="Pfam" id="PF00072">
    <property type="entry name" value="Response_reg"/>
    <property type="match status" value="1"/>
</dbReference>
<dbReference type="GO" id="GO:0000160">
    <property type="term" value="P:phosphorelay signal transduction system"/>
    <property type="evidence" value="ECO:0007669"/>
    <property type="project" value="InterPro"/>
</dbReference>
<dbReference type="AlphaFoldDB" id="K9VEZ7"/>
<dbReference type="FunFam" id="3.30.70.270:FF:000001">
    <property type="entry name" value="Diguanylate cyclase domain protein"/>
    <property type="match status" value="1"/>
</dbReference>
<evidence type="ECO:0000256" key="1">
    <source>
        <dbReference type="PROSITE-ProRule" id="PRU00169"/>
    </source>
</evidence>
<protein>
    <submittedName>
        <fullName evidence="4">Response regulator receiver modulated diguanylate cyclase</fullName>
    </submittedName>
</protein>
<dbReference type="Proteomes" id="UP000010478">
    <property type="component" value="Chromosome"/>
</dbReference>
<dbReference type="SUPFAM" id="SSF52172">
    <property type="entry name" value="CheY-like"/>
    <property type="match status" value="1"/>
</dbReference>
<dbReference type="PANTHER" id="PTHR45138:SF9">
    <property type="entry name" value="DIGUANYLATE CYCLASE DGCM-RELATED"/>
    <property type="match status" value="1"/>
</dbReference>
<dbReference type="GO" id="GO:0005886">
    <property type="term" value="C:plasma membrane"/>
    <property type="evidence" value="ECO:0007669"/>
    <property type="project" value="TreeGrafter"/>
</dbReference>
<dbReference type="GO" id="GO:0052621">
    <property type="term" value="F:diguanylate cyclase activity"/>
    <property type="evidence" value="ECO:0007669"/>
    <property type="project" value="TreeGrafter"/>
</dbReference>
<keyword evidence="5" id="KW-1185">Reference proteome</keyword>
<evidence type="ECO:0000313" key="5">
    <source>
        <dbReference type="Proteomes" id="UP000010478"/>
    </source>
</evidence>
<dbReference type="InterPro" id="IPR050469">
    <property type="entry name" value="Diguanylate_Cyclase"/>
</dbReference>
<keyword evidence="1" id="KW-0597">Phosphoprotein</keyword>
<gene>
    <name evidence="4" type="ORF">Osc7112_1304</name>
</gene>
<dbReference type="SMART" id="SM00267">
    <property type="entry name" value="GGDEF"/>
    <property type="match status" value="1"/>
</dbReference>
<dbReference type="InterPro" id="IPR043128">
    <property type="entry name" value="Rev_trsase/Diguanyl_cyclase"/>
</dbReference>
<proteinExistence type="predicted"/>
<dbReference type="InterPro" id="IPR011006">
    <property type="entry name" value="CheY-like_superfamily"/>
</dbReference>
<dbReference type="STRING" id="179408.Osc7112_1304"/>
<dbReference type="CDD" id="cd01949">
    <property type="entry name" value="GGDEF"/>
    <property type="match status" value="1"/>
</dbReference>
<dbReference type="GO" id="GO:1902201">
    <property type="term" value="P:negative regulation of bacterial-type flagellum-dependent cell motility"/>
    <property type="evidence" value="ECO:0007669"/>
    <property type="project" value="TreeGrafter"/>
</dbReference>
<dbReference type="KEGG" id="oni:Osc7112_1304"/>
<reference evidence="4 5" key="1">
    <citation type="submission" date="2012-05" db="EMBL/GenBank/DDBJ databases">
        <title>Finished chromosome of genome of Oscillatoria sp. PCC 7112.</title>
        <authorList>
            <consortium name="US DOE Joint Genome Institute"/>
            <person name="Gugger M."/>
            <person name="Coursin T."/>
            <person name="Rippka R."/>
            <person name="Tandeau De Marsac N."/>
            <person name="Huntemann M."/>
            <person name="Wei C.-L."/>
            <person name="Han J."/>
            <person name="Detter J.C."/>
            <person name="Han C."/>
            <person name="Tapia R."/>
            <person name="Davenport K."/>
            <person name="Daligault H."/>
            <person name="Erkkila T."/>
            <person name="Gu W."/>
            <person name="Munk A.C.C."/>
            <person name="Teshima H."/>
            <person name="Xu Y."/>
            <person name="Chain P."/>
            <person name="Chen A."/>
            <person name="Krypides N."/>
            <person name="Mavromatis K."/>
            <person name="Markowitz V."/>
            <person name="Szeto E."/>
            <person name="Ivanova N."/>
            <person name="Mikhailova N."/>
            <person name="Ovchinnikova G."/>
            <person name="Pagani I."/>
            <person name="Pati A."/>
            <person name="Goodwin L."/>
            <person name="Peters L."/>
            <person name="Pitluck S."/>
            <person name="Woyke T."/>
            <person name="Kerfeld C."/>
        </authorList>
    </citation>
    <scope>NUCLEOTIDE SEQUENCE [LARGE SCALE GENOMIC DNA]</scope>
    <source>
        <strain evidence="4 5">PCC 7112</strain>
    </source>
</reference>
<dbReference type="Pfam" id="PF00990">
    <property type="entry name" value="GGDEF"/>
    <property type="match status" value="1"/>
</dbReference>
<dbReference type="OrthoDB" id="453368at2"/>
<dbReference type="PROSITE" id="PS50110">
    <property type="entry name" value="RESPONSE_REGULATORY"/>
    <property type="match status" value="1"/>
</dbReference>
<organism evidence="4 5">
    <name type="scientific">Phormidium nigroviride PCC 7112</name>
    <dbReference type="NCBI Taxonomy" id="179408"/>
    <lineage>
        <taxon>Bacteria</taxon>
        <taxon>Bacillati</taxon>
        <taxon>Cyanobacteriota</taxon>
        <taxon>Cyanophyceae</taxon>
        <taxon>Oscillatoriophycideae</taxon>
        <taxon>Oscillatoriales</taxon>
        <taxon>Oscillatoriaceae</taxon>
        <taxon>Phormidium</taxon>
    </lineage>
</organism>
<dbReference type="RefSeq" id="WP_015175168.1">
    <property type="nucleotide sequence ID" value="NC_019729.1"/>
</dbReference>
<dbReference type="SMART" id="SM00448">
    <property type="entry name" value="REC"/>
    <property type="match status" value="1"/>
</dbReference>
<dbReference type="Gene3D" id="3.30.70.270">
    <property type="match status" value="1"/>
</dbReference>
<dbReference type="PROSITE" id="PS50887">
    <property type="entry name" value="GGDEF"/>
    <property type="match status" value="1"/>
</dbReference>
<feature type="domain" description="Response regulatory" evidence="2">
    <location>
        <begin position="21"/>
        <end position="137"/>
    </location>
</feature>
<evidence type="ECO:0000259" key="2">
    <source>
        <dbReference type="PROSITE" id="PS50110"/>
    </source>
</evidence>
<dbReference type="InterPro" id="IPR000160">
    <property type="entry name" value="GGDEF_dom"/>
</dbReference>
<dbReference type="eggNOG" id="COG3706">
    <property type="taxonomic scope" value="Bacteria"/>
</dbReference>
<dbReference type="Gene3D" id="3.40.50.2300">
    <property type="match status" value="1"/>
</dbReference>
<dbReference type="InterPro" id="IPR001789">
    <property type="entry name" value="Sig_transdc_resp-reg_receiver"/>
</dbReference>
<accession>K9VEZ7</accession>
<dbReference type="NCBIfam" id="TIGR00254">
    <property type="entry name" value="GGDEF"/>
    <property type="match status" value="1"/>
</dbReference>
<evidence type="ECO:0000313" key="4">
    <source>
        <dbReference type="EMBL" id="AFZ05845.1"/>
    </source>
</evidence>
<dbReference type="InterPro" id="IPR029787">
    <property type="entry name" value="Nucleotide_cyclase"/>
</dbReference>
<evidence type="ECO:0000259" key="3">
    <source>
        <dbReference type="PROSITE" id="PS50887"/>
    </source>
</evidence>
<feature type="modified residue" description="4-aspartylphosphate" evidence="1">
    <location>
        <position position="70"/>
    </location>
</feature>
<dbReference type="GO" id="GO:0043709">
    <property type="term" value="P:cell adhesion involved in single-species biofilm formation"/>
    <property type="evidence" value="ECO:0007669"/>
    <property type="project" value="TreeGrafter"/>
</dbReference>
<feature type="domain" description="GGDEF" evidence="3">
    <location>
        <begin position="194"/>
        <end position="330"/>
    </location>
</feature>